<feature type="non-terminal residue" evidence="1">
    <location>
        <position position="1"/>
    </location>
</feature>
<sequence length="141" mass="16115">TKQTELNQASVFMNTIATNTSINLDNRRLITNHSCHHTAIQLLKNQGLSNSDLQLFLEHRSHESLGNYYQTSDNQHILNTAMLFPFTSQELNLNKYEDYDDQVPTAEEILVSMAQENQISTAQENQAFMAQENQVPMAQEI</sequence>
<evidence type="ECO:0000313" key="2">
    <source>
        <dbReference type="Proteomes" id="UP000789405"/>
    </source>
</evidence>
<evidence type="ECO:0000313" key="1">
    <source>
        <dbReference type="EMBL" id="CAG8616836.1"/>
    </source>
</evidence>
<comment type="caution">
    <text evidence="1">The sequence shown here is derived from an EMBL/GenBank/DDBJ whole genome shotgun (WGS) entry which is preliminary data.</text>
</comment>
<proteinExistence type="predicted"/>
<gene>
    <name evidence="1" type="ORF">DERYTH_LOCUS8430</name>
</gene>
<keyword evidence="2" id="KW-1185">Reference proteome</keyword>
<protein>
    <submittedName>
        <fullName evidence="1">25436_t:CDS:1</fullName>
    </submittedName>
</protein>
<reference evidence="1" key="1">
    <citation type="submission" date="2021-06" db="EMBL/GenBank/DDBJ databases">
        <authorList>
            <person name="Kallberg Y."/>
            <person name="Tangrot J."/>
            <person name="Rosling A."/>
        </authorList>
    </citation>
    <scope>NUCLEOTIDE SEQUENCE</scope>
    <source>
        <strain evidence="1">MA453B</strain>
    </source>
</reference>
<dbReference type="EMBL" id="CAJVPY010004352">
    <property type="protein sequence ID" value="CAG8616836.1"/>
    <property type="molecule type" value="Genomic_DNA"/>
</dbReference>
<dbReference type="Proteomes" id="UP000789405">
    <property type="component" value="Unassembled WGS sequence"/>
</dbReference>
<organism evidence="1 2">
    <name type="scientific">Dentiscutata erythropus</name>
    <dbReference type="NCBI Taxonomy" id="1348616"/>
    <lineage>
        <taxon>Eukaryota</taxon>
        <taxon>Fungi</taxon>
        <taxon>Fungi incertae sedis</taxon>
        <taxon>Mucoromycota</taxon>
        <taxon>Glomeromycotina</taxon>
        <taxon>Glomeromycetes</taxon>
        <taxon>Diversisporales</taxon>
        <taxon>Gigasporaceae</taxon>
        <taxon>Dentiscutata</taxon>
    </lineage>
</organism>
<name>A0A9N9CVQ3_9GLOM</name>
<accession>A0A9N9CVQ3</accession>
<dbReference type="AlphaFoldDB" id="A0A9N9CVQ3"/>
<dbReference type="OrthoDB" id="2448782at2759"/>